<dbReference type="AlphaFoldDB" id="A0A1F4WIQ0"/>
<feature type="transmembrane region" description="Helical" evidence="1">
    <location>
        <begin position="82"/>
        <end position="102"/>
    </location>
</feature>
<gene>
    <name evidence="2" type="ORF">A2415_03095</name>
</gene>
<evidence type="ECO:0000313" key="3">
    <source>
        <dbReference type="Proteomes" id="UP000179113"/>
    </source>
</evidence>
<proteinExistence type="predicted"/>
<accession>A0A1F4WIQ0</accession>
<protein>
    <submittedName>
        <fullName evidence="2">Uncharacterized protein</fullName>
    </submittedName>
</protein>
<evidence type="ECO:0000256" key="1">
    <source>
        <dbReference type="SAM" id="Phobius"/>
    </source>
</evidence>
<organism evidence="2 3">
    <name type="scientific">candidate division WWE3 bacterium RIFOXYC1_FULL_39_7</name>
    <dbReference type="NCBI Taxonomy" id="1802643"/>
    <lineage>
        <taxon>Bacteria</taxon>
        <taxon>Katanobacteria</taxon>
    </lineage>
</organism>
<keyword evidence="1" id="KW-0812">Transmembrane</keyword>
<dbReference type="Proteomes" id="UP000179113">
    <property type="component" value="Unassembled WGS sequence"/>
</dbReference>
<sequence>MFPVTLMEGWEVFAELHYAVAYVGGGILGFCGFYLLILSVLSYDVAARTNRSKARKFVADSFMLIGVATVVLIFGFYALVPIAAGALLGIIYIFIKGIWICVRKEPEGEPSNEQG</sequence>
<keyword evidence="1" id="KW-1133">Transmembrane helix</keyword>
<feature type="transmembrane region" description="Helical" evidence="1">
    <location>
        <begin position="20"/>
        <end position="45"/>
    </location>
</feature>
<reference evidence="2 3" key="1">
    <citation type="journal article" date="2016" name="Nat. Commun.">
        <title>Thousands of microbial genomes shed light on interconnected biogeochemical processes in an aquifer system.</title>
        <authorList>
            <person name="Anantharaman K."/>
            <person name="Brown C.T."/>
            <person name="Hug L.A."/>
            <person name="Sharon I."/>
            <person name="Castelle C.J."/>
            <person name="Probst A.J."/>
            <person name="Thomas B.C."/>
            <person name="Singh A."/>
            <person name="Wilkins M.J."/>
            <person name="Karaoz U."/>
            <person name="Brodie E.L."/>
            <person name="Williams K.H."/>
            <person name="Hubbard S.S."/>
            <person name="Banfield J.F."/>
        </authorList>
    </citation>
    <scope>NUCLEOTIDE SEQUENCE [LARGE SCALE GENOMIC DNA]</scope>
</reference>
<keyword evidence="1" id="KW-0472">Membrane</keyword>
<name>A0A1F4WIQ0_UNCKA</name>
<comment type="caution">
    <text evidence="2">The sequence shown here is derived from an EMBL/GenBank/DDBJ whole genome shotgun (WGS) entry which is preliminary data.</text>
</comment>
<evidence type="ECO:0000313" key="2">
    <source>
        <dbReference type="EMBL" id="OGC69334.1"/>
    </source>
</evidence>
<dbReference type="EMBL" id="MEWA01000023">
    <property type="protein sequence ID" value="OGC69334.1"/>
    <property type="molecule type" value="Genomic_DNA"/>
</dbReference>